<protein>
    <submittedName>
        <fullName evidence="1">Uncharacterized protein</fullName>
    </submittedName>
</protein>
<comment type="caution">
    <text evidence="1">The sequence shown here is derived from an EMBL/GenBank/DDBJ whole genome shotgun (WGS) entry which is preliminary data.</text>
</comment>
<reference evidence="1 2" key="1">
    <citation type="submission" date="2017-12" db="EMBL/GenBank/DDBJ databases">
        <title>Hemimetabolous genomes reveal molecular basis of termite eusociality.</title>
        <authorList>
            <person name="Harrison M.C."/>
            <person name="Jongepier E."/>
            <person name="Robertson H.M."/>
            <person name="Arning N."/>
            <person name="Bitard-Feildel T."/>
            <person name="Chao H."/>
            <person name="Childers C.P."/>
            <person name="Dinh H."/>
            <person name="Doddapaneni H."/>
            <person name="Dugan S."/>
            <person name="Gowin J."/>
            <person name="Greiner C."/>
            <person name="Han Y."/>
            <person name="Hu H."/>
            <person name="Hughes D.S.T."/>
            <person name="Huylmans A.-K."/>
            <person name="Kemena C."/>
            <person name="Kremer L.P.M."/>
            <person name="Lee S.L."/>
            <person name="Lopez-Ezquerra A."/>
            <person name="Mallet L."/>
            <person name="Monroy-Kuhn J.M."/>
            <person name="Moser A."/>
            <person name="Murali S.C."/>
            <person name="Muzny D.M."/>
            <person name="Otani S."/>
            <person name="Piulachs M.-D."/>
            <person name="Poelchau M."/>
            <person name="Qu J."/>
            <person name="Schaub F."/>
            <person name="Wada-Katsumata A."/>
            <person name="Worley K.C."/>
            <person name="Xie Q."/>
            <person name="Ylla G."/>
            <person name="Poulsen M."/>
            <person name="Gibbs R.A."/>
            <person name="Schal C."/>
            <person name="Richards S."/>
            <person name="Belles X."/>
            <person name="Korb J."/>
            <person name="Bornberg-Bauer E."/>
        </authorList>
    </citation>
    <scope>NUCLEOTIDE SEQUENCE [LARGE SCALE GENOMIC DNA]</scope>
    <source>
        <tissue evidence="1">Whole body</tissue>
    </source>
</reference>
<gene>
    <name evidence="1" type="ORF">B7P43_G13284</name>
</gene>
<dbReference type="AlphaFoldDB" id="A0A2J7PE06"/>
<sequence length="99" mass="11741">MQTENRRPLTEMMHNWTVQPWNMVLMKVITKSFSKAGITNALEGREYERLWAQDENKDGDSKRCQTAGPRIIKYIKQLFHHEVITNPKTLSHHNFPYNN</sequence>
<dbReference type="InParanoid" id="A0A2J7PE06"/>
<evidence type="ECO:0000313" key="2">
    <source>
        <dbReference type="Proteomes" id="UP000235965"/>
    </source>
</evidence>
<accession>A0A2J7PE06</accession>
<organism evidence="1 2">
    <name type="scientific">Cryptotermes secundus</name>
    <dbReference type="NCBI Taxonomy" id="105785"/>
    <lineage>
        <taxon>Eukaryota</taxon>
        <taxon>Metazoa</taxon>
        <taxon>Ecdysozoa</taxon>
        <taxon>Arthropoda</taxon>
        <taxon>Hexapoda</taxon>
        <taxon>Insecta</taxon>
        <taxon>Pterygota</taxon>
        <taxon>Neoptera</taxon>
        <taxon>Polyneoptera</taxon>
        <taxon>Dictyoptera</taxon>
        <taxon>Blattodea</taxon>
        <taxon>Blattoidea</taxon>
        <taxon>Termitoidae</taxon>
        <taxon>Kalotermitidae</taxon>
        <taxon>Cryptotermitinae</taxon>
        <taxon>Cryptotermes</taxon>
    </lineage>
</organism>
<keyword evidence="2" id="KW-1185">Reference proteome</keyword>
<dbReference type="EMBL" id="NEVH01026112">
    <property type="protein sequence ID" value="PNF14570.1"/>
    <property type="molecule type" value="Genomic_DNA"/>
</dbReference>
<proteinExistence type="predicted"/>
<name>A0A2J7PE06_9NEOP</name>
<evidence type="ECO:0000313" key="1">
    <source>
        <dbReference type="EMBL" id="PNF14570.1"/>
    </source>
</evidence>
<dbReference type="Proteomes" id="UP000235965">
    <property type="component" value="Unassembled WGS sequence"/>
</dbReference>